<keyword evidence="1" id="KW-0472">Membrane</keyword>
<dbReference type="KEGG" id="dfn:CVE23_12655"/>
<protein>
    <submittedName>
        <fullName evidence="2">Uncharacterized protein</fullName>
    </submittedName>
</protein>
<evidence type="ECO:0000313" key="3">
    <source>
        <dbReference type="Proteomes" id="UP000231901"/>
    </source>
</evidence>
<evidence type="ECO:0000313" key="2">
    <source>
        <dbReference type="EMBL" id="ATZ94753.1"/>
    </source>
</evidence>
<keyword evidence="1" id="KW-0812">Transmembrane</keyword>
<gene>
    <name evidence="2" type="ORF">CVE23_12655</name>
</gene>
<feature type="transmembrane region" description="Helical" evidence="1">
    <location>
        <begin position="64"/>
        <end position="90"/>
    </location>
</feature>
<dbReference type="Proteomes" id="UP000231901">
    <property type="component" value="Chromosome"/>
</dbReference>
<keyword evidence="1" id="KW-1133">Transmembrane helix</keyword>
<dbReference type="AlphaFoldDB" id="A0A2K8QMM0"/>
<dbReference type="EMBL" id="CP025003">
    <property type="protein sequence ID" value="ATZ94753.1"/>
    <property type="molecule type" value="Genomic_DNA"/>
</dbReference>
<proteinExistence type="predicted"/>
<name>A0A2K8QMM0_9GAMM</name>
<feature type="transmembrane region" description="Helical" evidence="1">
    <location>
        <begin position="20"/>
        <end position="43"/>
    </location>
</feature>
<reference evidence="3" key="1">
    <citation type="journal article" date="2018" name="Genome Announc.">
        <title>Complete genome sequence of a Dickeya fangzhongdai type strain causing bleeding canker of pear tree trunks.</title>
        <authorList>
            <person name="Zhao Y."/>
            <person name="Tian Y."/>
            <person name="Li X."/>
            <person name="Hu B."/>
        </authorList>
    </citation>
    <scope>NUCLEOTIDE SEQUENCE [LARGE SCALE GENOMIC DNA]</scope>
    <source>
        <strain evidence="3">DSM 101947</strain>
    </source>
</reference>
<accession>A0A2K8QMM0</accession>
<organism evidence="2 3">
    <name type="scientific">Dickeya fangzhongdai</name>
    <dbReference type="NCBI Taxonomy" id="1778540"/>
    <lineage>
        <taxon>Bacteria</taxon>
        <taxon>Pseudomonadati</taxon>
        <taxon>Pseudomonadota</taxon>
        <taxon>Gammaproteobacteria</taxon>
        <taxon>Enterobacterales</taxon>
        <taxon>Pectobacteriaceae</taxon>
        <taxon>Dickeya</taxon>
    </lineage>
</organism>
<evidence type="ECO:0000256" key="1">
    <source>
        <dbReference type="SAM" id="Phobius"/>
    </source>
</evidence>
<keyword evidence="3" id="KW-1185">Reference proteome</keyword>
<sequence length="131" mass="14178">MTETGFSDVSRQPHAIPVRALFSFTGLRNAAYAAAPISVAWRATRHTRKQRFRFTRTALQHDFANAKTAFITAMTAALFSSLIAACALSVRYGGSTVVNGGNDFNIEFGNSNFGYILRLLPKTGGSDGNRA</sequence>